<evidence type="ECO:0000256" key="4">
    <source>
        <dbReference type="ARBA" id="ARBA00022475"/>
    </source>
</evidence>
<dbReference type="EMBL" id="JADPKZ010000038">
    <property type="protein sequence ID" value="MBF8377667.1"/>
    <property type="molecule type" value="Genomic_DNA"/>
</dbReference>
<reference evidence="25 26" key="1">
    <citation type="submission" date="2020-11" db="EMBL/GenBank/DDBJ databases">
        <title>Genomic insight of Alicyclobacillus mali FL 18 reveals a new arsenic-resistant strain, with potential in environmental biotechnology.</title>
        <authorList>
            <person name="Fiorentino G."/>
            <person name="Gallo G."/>
            <person name="Aulitto M."/>
        </authorList>
    </citation>
    <scope>NUCLEOTIDE SEQUENCE [LARGE SCALE GENOMIC DNA]</scope>
    <source>
        <strain evidence="25 26">FL 18</strain>
    </source>
</reference>
<dbReference type="CDD" id="cd03443">
    <property type="entry name" value="PaaI_thioesterase"/>
    <property type="match status" value="1"/>
</dbReference>
<keyword evidence="9" id="KW-0809">Transit peptide</keyword>
<evidence type="ECO:0000256" key="6">
    <source>
        <dbReference type="ARBA" id="ARBA00022703"/>
    </source>
</evidence>
<keyword evidence="6" id="KW-0053">Apoptosis</keyword>
<evidence type="ECO:0000256" key="12">
    <source>
        <dbReference type="ARBA" id="ARBA00023273"/>
    </source>
</evidence>
<dbReference type="Gene3D" id="3.10.129.10">
    <property type="entry name" value="Hotdog Thioesterase"/>
    <property type="match status" value="1"/>
</dbReference>
<evidence type="ECO:0000256" key="3">
    <source>
        <dbReference type="ARBA" id="ARBA00004632"/>
    </source>
</evidence>
<comment type="subcellular location">
    <subcellularLocation>
        <location evidence="3">Cell projection</location>
        <location evidence="3">Ruffle membrane</location>
    </subcellularLocation>
    <subcellularLocation>
        <location evidence="2">Cytoplasm</location>
    </subcellularLocation>
    <subcellularLocation>
        <location evidence="1">Membrane</location>
        <topology evidence="1">Peripheral membrane protein</topology>
    </subcellularLocation>
</comment>
<evidence type="ECO:0000256" key="14">
    <source>
        <dbReference type="ARBA" id="ARBA00037002"/>
    </source>
</evidence>
<keyword evidence="8" id="KW-0276">Fatty acid metabolism</keyword>
<comment type="similarity">
    <text evidence="15">Belongs to the THEM4/THEM5 thioesterase family.</text>
</comment>
<evidence type="ECO:0000256" key="9">
    <source>
        <dbReference type="ARBA" id="ARBA00022946"/>
    </source>
</evidence>
<evidence type="ECO:0000256" key="18">
    <source>
        <dbReference type="ARBA" id="ARBA00043210"/>
    </source>
</evidence>
<proteinExistence type="inferred from homology"/>
<evidence type="ECO:0000256" key="15">
    <source>
        <dbReference type="ARBA" id="ARBA00038456"/>
    </source>
</evidence>
<keyword evidence="7" id="KW-0378">Hydrolase</keyword>
<keyword evidence="5" id="KW-0963">Cytoplasm</keyword>
<dbReference type="PANTHER" id="PTHR12418:SF19">
    <property type="entry name" value="ACYL-COENZYME A THIOESTERASE THEM4"/>
    <property type="match status" value="1"/>
</dbReference>
<name>A0ABS0F2Z7_9BACL</name>
<dbReference type="Pfam" id="PF03061">
    <property type="entry name" value="4HBT"/>
    <property type="match status" value="1"/>
</dbReference>
<evidence type="ECO:0000256" key="13">
    <source>
        <dbReference type="ARBA" id="ARBA00035852"/>
    </source>
</evidence>
<gene>
    <name evidence="25" type="ORF">IW967_07280</name>
</gene>
<evidence type="ECO:0000256" key="17">
    <source>
        <dbReference type="ARBA" id="ARBA00040123"/>
    </source>
</evidence>
<dbReference type="SUPFAM" id="SSF54637">
    <property type="entry name" value="Thioesterase/thiol ester dehydrase-isomerase"/>
    <property type="match status" value="1"/>
</dbReference>
<evidence type="ECO:0000256" key="5">
    <source>
        <dbReference type="ARBA" id="ARBA00022490"/>
    </source>
</evidence>
<dbReference type="InterPro" id="IPR052365">
    <property type="entry name" value="THEM4/THEM5_acyl-CoA_thioest"/>
</dbReference>
<dbReference type="InterPro" id="IPR006683">
    <property type="entry name" value="Thioestr_dom"/>
</dbReference>
<organism evidence="25 26">
    <name type="scientific">Alicyclobacillus mali</name>
    <name type="common">ex Roth et al. 2021</name>
    <dbReference type="NCBI Taxonomy" id="1123961"/>
    <lineage>
        <taxon>Bacteria</taxon>
        <taxon>Bacillati</taxon>
        <taxon>Bacillota</taxon>
        <taxon>Bacilli</taxon>
        <taxon>Bacillales</taxon>
        <taxon>Alicyclobacillaceae</taxon>
        <taxon>Alicyclobacillus</taxon>
    </lineage>
</organism>
<dbReference type="InterPro" id="IPR029069">
    <property type="entry name" value="HotDog_dom_sf"/>
</dbReference>
<evidence type="ECO:0000256" key="10">
    <source>
        <dbReference type="ARBA" id="ARBA00023098"/>
    </source>
</evidence>
<dbReference type="PANTHER" id="PTHR12418">
    <property type="entry name" value="ACYL-COENZYME A THIOESTERASE THEM4"/>
    <property type="match status" value="1"/>
</dbReference>
<evidence type="ECO:0000256" key="2">
    <source>
        <dbReference type="ARBA" id="ARBA00004496"/>
    </source>
</evidence>
<dbReference type="EC" id="3.1.2.2" evidence="16"/>
<evidence type="ECO:0000256" key="19">
    <source>
        <dbReference type="ARBA" id="ARBA00047588"/>
    </source>
</evidence>
<comment type="catalytic activity">
    <reaction evidence="19">
        <text>octanoyl-CoA + H2O = octanoate + CoA + H(+)</text>
        <dbReference type="Rhea" id="RHEA:30143"/>
        <dbReference type="ChEBI" id="CHEBI:15377"/>
        <dbReference type="ChEBI" id="CHEBI:15378"/>
        <dbReference type="ChEBI" id="CHEBI:25646"/>
        <dbReference type="ChEBI" id="CHEBI:57287"/>
        <dbReference type="ChEBI" id="CHEBI:57386"/>
    </reaction>
    <physiologicalReaction direction="left-to-right" evidence="19">
        <dbReference type="Rhea" id="RHEA:30144"/>
    </physiologicalReaction>
</comment>
<comment type="catalytic activity">
    <reaction evidence="13">
        <text>(5Z,8Z,11Z,14Z)-eicosatetraenoyl-CoA + H2O = (5Z,8Z,11Z,14Z)-eicosatetraenoate + CoA + H(+)</text>
        <dbReference type="Rhea" id="RHEA:40151"/>
        <dbReference type="ChEBI" id="CHEBI:15377"/>
        <dbReference type="ChEBI" id="CHEBI:15378"/>
        <dbReference type="ChEBI" id="CHEBI:32395"/>
        <dbReference type="ChEBI" id="CHEBI:57287"/>
        <dbReference type="ChEBI" id="CHEBI:57368"/>
    </reaction>
    <physiologicalReaction direction="left-to-right" evidence="13">
        <dbReference type="Rhea" id="RHEA:40152"/>
    </physiologicalReaction>
</comment>
<evidence type="ECO:0000313" key="25">
    <source>
        <dbReference type="EMBL" id="MBF8377667.1"/>
    </source>
</evidence>
<evidence type="ECO:0000256" key="1">
    <source>
        <dbReference type="ARBA" id="ARBA00004170"/>
    </source>
</evidence>
<keyword evidence="26" id="KW-1185">Reference proteome</keyword>
<evidence type="ECO:0000256" key="8">
    <source>
        <dbReference type="ARBA" id="ARBA00022832"/>
    </source>
</evidence>
<keyword evidence="4" id="KW-1003">Cell membrane</keyword>
<evidence type="ECO:0000256" key="7">
    <source>
        <dbReference type="ARBA" id="ARBA00022801"/>
    </source>
</evidence>
<evidence type="ECO:0000256" key="20">
    <source>
        <dbReference type="ARBA" id="ARBA00047734"/>
    </source>
</evidence>
<sequence length="158" mass="17087">MCVSPYVQDHYADDFAWCYGCGRLNEHGHHFRTRWDGDVTVTETQPDPTYTAVPGFVYGGYLACLVDCHSTGSGSLALLRAAGGQLGEGTPVPRCVTASLHVEYRKPTPMGANLRAVGRVVEVTDRKAVIETQVFTGDTVCVEARAVVVSVPDAMRPQ</sequence>
<dbReference type="Proteomes" id="UP000642910">
    <property type="component" value="Unassembled WGS sequence"/>
</dbReference>
<evidence type="ECO:0000256" key="21">
    <source>
        <dbReference type="ARBA" id="ARBA00047969"/>
    </source>
</evidence>
<comment type="catalytic activity">
    <reaction evidence="20">
        <text>hexadecanoyl-CoA + H2O = hexadecanoate + CoA + H(+)</text>
        <dbReference type="Rhea" id="RHEA:16645"/>
        <dbReference type="ChEBI" id="CHEBI:7896"/>
        <dbReference type="ChEBI" id="CHEBI:15377"/>
        <dbReference type="ChEBI" id="CHEBI:15378"/>
        <dbReference type="ChEBI" id="CHEBI:57287"/>
        <dbReference type="ChEBI" id="CHEBI:57379"/>
        <dbReference type="EC" id="3.1.2.2"/>
    </reaction>
    <physiologicalReaction direction="left-to-right" evidence="20">
        <dbReference type="Rhea" id="RHEA:16646"/>
    </physiologicalReaction>
</comment>
<comment type="catalytic activity">
    <reaction evidence="22">
        <text>dodecanoyl-CoA + H2O = dodecanoate + CoA + H(+)</text>
        <dbReference type="Rhea" id="RHEA:30135"/>
        <dbReference type="ChEBI" id="CHEBI:15377"/>
        <dbReference type="ChEBI" id="CHEBI:15378"/>
        <dbReference type="ChEBI" id="CHEBI:18262"/>
        <dbReference type="ChEBI" id="CHEBI:57287"/>
        <dbReference type="ChEBI" id="CHEBI:57375"/>
    </reaction>
    <physiologicalReaction direction="left-to-right" evidence="22">
        <dbReference type="Rhea" id="RHEA:30136"/>
    </physiologicalReaction>
</comment>
<keyword evidence="11" id="KW-0472">Membrane</keyword>
<evidence type="ECO:0000256" key="16">
    <source>
        <dbReference type="ARBA" id="ARBA00038848"/>
    </source>
</evidence>
<evidence type="ECO:0000313" key="26">
    <source>
        <dbReference type="Proteomes" id="UP000642910"/>
    </source>
</evidence>
<evidence type="ECO:0000256" key="22">
    <source>
        <dbReference type="ARBA" id="ARBA00048074"/>
    </source>
</evidence>
<protein>
    <recommendedName>
        <fullName evidence="17">Acyl-coenzyme A thioesterase THEM4</fullName>
        <ecNumber evidence="16">3.1.2.2</ecNumber>
    </recommendedName>
    <alternativeName>
        <fullName evidence="18">Thioesterase superfamily member 4</fullName>
    </alternativeName>
</protein>
<comment type="catalytic activity">
    <reaction evidence="23">
        <text>tetradecanoyl-CoA + H2O = tetradecanoate + CoA + H(+)</text>
        <dbReference type="Rhea" id="RHEA:40119"/>
        <dbReference type="ChEBI" id="CHEBI:15377"/>
        <dbReference type="ChEBI" id="CHEBI:15378"/>
        <dbReference type="ChEBI" id="CHEBI:30807"/>
        <dbReference type="ChEBI" id="CHEBI:57287"/>
        <dbReference type="ChEBI" id="CHEBI:57385"/>
    </reaction>
    <physiologicalReaction direction="left-to-right" evidence="23">
        <dbReference type="Rhea" id="RHEA:40120"/>
    </physiologicalReaction>
</comment>
<keyword evidence="12" id="KW-0966">Cell projection</keyword>
<feature type="domain" description="Thioesterase" evidence="24">
    <location>
        <begin position="56"/>
        <end position="140"/>
    </location>
</feature>
<dbReference type="RefSeq" id="WP_195867477.1">
    <property type="nucleotide sequence ID" value="NZ_JADPKZ010000038.1"/>
</dbReference>
<accession>A0ABS0F2Z7</accession>
<comment type="catalytic activity">
    <reaction evidence="14">
        <text>(9Z)-octadecenoyl-CoA + H2O = (9Z)-octadecenoate + CoA + H(+)</text>
        <dbReference type="Rhea" id="RHEA:40139"/>
        <dbReference type="ChEBI" id="CHEBI:15377"/>
        <dbReference type="ChEBI" id="CHEBI:15378"/>
        <dbReference type="ChEBI" id="CHEBI:30823"/>
        <dbReference type="ChEBI" id="CHEBI:57287"/>
        <dbReference type="ChEBI" id="CHEBI:57387"/>
    </reaction>
    <physiologicalReaction direction="left-to-right" evidence="14">
        <dbReference type="Rhea" id="RHEA:40140"/>
    </physiologicalReaction>
</comment>
<evidence type="ECO:0000256" key="23">
    <source>
        <dbReference type="ARBA" id="ARBA00048180"/>
    </source>
</evidence>
<comment type="caution">
    <text evidence="25">The sequence shown here is derived from an EMBL/GenBank/DDBJ whole genome shotgun (WGS) entry which is preliminary data.</text>
</comment>
<evidence type="ECO:0000256" key="11">
    <source>
        <dbReference type="ARBA" id="ARBA00023136"/>
    </source>
</evidence>
<evidence type="ECO:0000259" key="24">
    <source>
        <dbReference type="Pfam" id="PF03061"/>
    </source>
</evidence>
<comment type="catalytic activity">
    <reaction evidence="21">
        <text>decanoyl-CoA + H2O = decanoate + CoA + H(+)</text>
        <dbReference type="Rhea" id="RHEA:40059"/>
        <dbReference type="ChEBI" id="CHEBI:15377"/>
        <dbReference type="ChEBI" id="CHEBI:15378"/>
        <dbReference type="ChEBI" id="CHEBI:27689"/>
        <dbReference type="ChEBI" id="CHEBI:57287"/>
        <dbReference type="ChEBI" id="CHEBI:61430"/>
    </reaction>
    <physiologicalReaction direction="left-to-right" evidence="21">
        <dbReference type="Rhea" id="RHEA:40060"/>
    </physiologicalReaction>
</comment>
<keyword evidence="10" id="KW-0443">Lipid metabolism</keyword>